<dbReference type="InterPro" id="IPR040581">
    <property type="entry name" value="Thioredoxin_11"/>
</dbReference>
<dbReference type="SMART" id="SM00908">
    <property type="entry name" value="Gal-bind_lectin"/>
    <property type="match status" value="1"/>
</dbReference>
<dbReference type="Pfam" id="PF00041">
    <property type="entry name" value="fn3"/>
    <property type="match status" value="1"/>
</dbReference>
<dbReference type="AlphaFoldDB" id="A0AA88J390"/>
<evidence type="ECO:0000259" key="3">
    <source>
        <dbReference type="PROSITE" id="PS51304"/>
    </source>
</evidence>
<dbReference type="PANTHER" id="PTHR31594">
    <property type="entry name" value="AIG1-TYPE G DOMAIN-CONTAINING PROTEIN"/>
    <property type="match status" value="1"/>
</dbReference>
<dbReference type="Gene3D" id="2.60.120.200">
    <property type="match status" value="1"/>
</dbReference>
<dbReference type="CDD" id="cd00070">
    <property type="entry name" value="GLECT"/>
    <property type="match status" value="1"/>
</dbReference>
<dbReference type="Proteomes" id="UP001187315">
    <property type="component" value="Unassembled WGS sequence"/>
</dbReference>
<feature type="domain" description="Fibronectin type-III" evidence="2">
    <location>
        <begin position="512"/>
        <end position="609"/>
    </location>
</feature>
<dbReference type="InterPro" id="IPR013783">
    <property type="entry name" value="Ig-like_fold"/>
</dbReference>
<dbReference type="EMBL" id="JAVHJS010000024">
    <property type="protein sequence ID" value="KAK2818117.1"/>
    <property type="molecule type" value="Genomic_DNA"/>
</dbReference>
<dbReference type="InterPro" id="IPR003961">
    <property type="entry name" value="FN3_dom"/>
</dbReference>
<evidence type="ECO:0000313" key="5">
    <source>
        <dbReference type="Proteomes" id="UP001187315"/>
    </source>
</evidence>
<accession>A0AA88J390</accession>
<dbReference type="InterPro" id="IPR013320">
    <property type="entry name" value="ConA-like_dom_sf"/>
</dbReference>
<organism evidence="4 5">
    <name type="scientific">Tachysurus vachellii</name>
    <name type="common">Darkbarbel catfish</name>
    <name type="synonym">Pelteobagrus vachellii</name>
    <dbReference type="NCBI Taxonomy" id="175792"/>
    <lineage>
        <taxon>Eukaryota</taxon>
        <taxon>Metazoa</taxon>
        <taxon>Chordata</taxon>
        <taxon>Craniata</taxon>
        <taxon>Vertebrata</taxon>
        <taxon>Euteleostomi</taxon>
        <taxon>Actinopterygii</taxon>
        <taxon>Neopterygii</taxon>
        <taxon>Teleostei</taxon>
        <taxon>Ostariophysi</taxon>
        <taxon>Siluriformes</taxon>
        <taxon>Bagridae</taxon>
        <taxon>Tachysurus</taxon>
    </lineage>
</organism>
<dbReference type="Pfam" id="PF00337">
    <property type="entry name" value="Gal-bind_lectin"/>
    <property type="match status" value="1"/>
</dbReference>
<dbReference type="GO" id="GO:0030246">
    <property type="term" value="F:carbohydrate binding"/>
    <property type="evidence" value="ECO:0007669"/>
    <property type="project" value="UniProtKB-KW"/>
</dbReference>
<keyword evidence="1" id="KW-0430">Lectin</keyword>
<evidence type="ECO:0000256" key="1">
    <source>
        <dbReference type="ARBA" id="ARBA00022734"/>
    </source>
</evidence>
<dbReference type="InterPro" id="IPR052090">
    <property type="entry name" value="Cytolytic_pore-forming_toxin"/>
</dbReference>
<dbReference type="Gene3D" id="2.60.40.10">
    <property type="entry name" value="Immunoglobulins"/>
    <property type="match status" value="1"/>
</dbReference>
<dbReference type="CDD" id="cd00063">
    <property type="entry name" value="FN3"/>
    <property type="match status" value="1"/>
</dbReference>
<gene>
    <name evidence="4" type="ORF">Q7C36_022050</name>
</gene>
<name>A0AA88J390_TACVA</name>
<dbReference type="InterPro" id="IPR001079">
    <property type="entry name" value="Galectin_CRD"/>
</dbReference>
<feature type="domain" description="Galectin" evidence="3">
    <location>
        <begin position="649"/>
        <end position="785"/>
    </location>
</feature>
<evidence type="ECO:0000313" key="4">
    <source>
        <dbReference type="EMBL" id="KAK2818117.1"/>
    </source>
</evidence>
<evidence type="ECO:0008006" key="6">
    <source>
        <dbReference type="Google" id="ProtNLM"/>
    </source>
</evidence>
<dbReference type="InterPro" id="IPR048997">
    <property type="entry name" value="Stonustoxin-like_helical"/>
</dbReference>
<dbReference type="InterPro" id="IPR056072">
    <property type="entry name" value="SNTX_MACPF/CDC-like_dom"/>
</dbReference>
<dbReference type="PROSITE" id="PS51304">
    <property type="entry name" value="GALECTIN"/>
    <property type="match status" value="1"/>
</dbReference>
<proteinExistence type="predicted"/>
<dbReference type="SMART" id="SM00060">
    <property type="entry name" value="FN3"/>
    <property type="match status" value="1"/>
</dbReference>
<reference evidence="4" key="1">
    <citation type="submission" date="2023-08" db="EMBL/GenBank/DDBJ databases">
        <title>Pelteobagrus vachellii genome.</title>
        <authorList>
            <person name="Liu H."/>
        </authorList>
    </citation>
    <scope>NUCLEOTIDE SEQUENCE</scope>
    <source>
        <strain evidence="4">PRFRI_2022a</strain>
        <tissue evidence="4">Muscle</tissue>
    </source>
</reference>
<comment type="caution">
    <text evidence="4">The sequence shown here is derived from an EMBL/GenBank/DDBJ whole genome shotgun (WGS) entry which is preliminary data.</text>
</comment>
<keyword evidence="5" id="KW-1185">Reference proteome</keyword>
<dbReference type="Pfam" id="PF18078">
    <property type="entry name" value="Thioredoxin_11"/>
    <property type="match status" value="1"/>
</dbReference>
<dbReference type="Pfam" id="PF24674">
    <property type="entry name" value="MACPF_SNTX"/>
    <property type="match status" value="1"/>
</dbReference>
<dbReference type="SUPFAM" id="SSF49899">
    <property type="entry name" value="Concanavalin A-like lectins/glucanases"/>
    <property type="match status" value="1"/>
</dbReference>
<protein>
    <recommendedName>
        <fullName evidence="6">Verrucotoxin subunit beta</fullName>
    </recommendedName>
</protein>
<dbReference type="InterPro" id="IPR036116">
    <property type="entry name" value="FN3_sf"/>
</dbReference>
<dbReference type="PROSITE" id="PS50853">
    <property type="entry name" value="FN3"/>
    <property type="match status" value="1"/>
</dbReference>
<dbReference type="Pfam" id="PF21109">
    <property type="entry name" value="Stonustoxin_helical"/>
    <property type="match status" value="1"/>
</dbReference>
<sequence length="794" mass="88754">MDSKCLEVAALGRPLYPGMLYDSRSDSFIPGVTLWDINAVSDDLDVHKKLKSHLKFAASDSLSDKANLLDISASLKASFQSGLVEVGGSAKYLQDTKSSARQCRVTMQYSQTTTFEQLTMKKLGNITYPQVFDQKTATHVVTAVLYGAQVFMVFDYTSAENESKQKIEGNLHAVVKKIPTISIEGQASLNMTEDEKKMAENISITFYGDIKLEENPTTYKEALDVYKKVPALMEQQGKGVPLTVWLYPLYLLDDKAAKLVREINLSPLCETESLLEEFGEMERICNDLIKRQITDDFPDLKDRLEKFQTLHRNYTSLLKKALCRVLPAIRAGTQEDKTLGDILSIHDTSPFNVSIMNKWLDDITTELNILSSYTVGLKDITVVKSSGSLHSICLRPDVDVVVCLSFTSLTHDDSYLAALQDFEKSEEFKMLEQTSERVSILQAKQPWFTSPDSPAIMKQNLSLFTSFLKANKNEKRIKFVIASISDPSNPGSSIQLYQNGSLTDPKFQPVSKPPKPEVETSDGKVTLKLSKSPTGETLHFRVEYRTTPSNDSAADVEEWTVIDTSNAQNTFTLTGLKPTEQYWVQYRAVSDVGVSEASDSVPFTIIGKLTVTVDQWNIFVPQFIYNLRNKIMNSPPDVPRPVCNPSNPYLGSIPGGLRPGVALFFQGKVPSDFDHFGINLQTGPKYLHDIAFHFNPRISSVVLDSCRNETWENAEWLPAGPFVTEEAFDIIMVINPECYKVLVNGLEFCTFKHRRPLDTVTAIFIKGDIFMNTIAIIKVDDVNLKVSISSPGNI</sequence>
<dbReference type="PANTHER" id="PTHR31594:SF11">
    <property type="entry name" value="NEOVERRUCOTOXIN SUBUNIT ALPHA-LIKE ISOFORM X1-RELATED"/>
    <property type="match status" value="1"/>
</dbReference>
<dbReference type="SMART" id="SM00276">
    <property type="entry name" value="GLECT"/>
    <property type="match status" value="1"/>
</dbReference>
<evidence type="ECO:0000259" key="2">
    <source>
        <dbReference type="PROSITE" id="PS50853"/>
    </source>
</evidence>
<dbReference type="SUPFAM" id="SSF49265">
    <property type="entry name" value="Fibronectin type III"/>
    <property type="match status" value="1"/>
</dbReference>